<organism evidence="2 3">
    <name type="scientific">Paraburkholderia unamae</name>
    <dbReference type="NCBI Taxonomy" id="219649"/>
    <lineage>
        <taxon>Bacteria</taxon>
        <taxon>Pseudomonadati</taxon>
        <taxon>Pseudomonadota</taxon>
        <taxon>Betaproteobacteria</taxon>
        <taxon>Burkholderiales</taxon>
        <taxon>Burkholderiaceae</taxon>
        <taxon>Paraburkholderia</taxon>
    </lineage>
</organism>
<feature type="signal peptide" evidence="1">
    <location>
        <begin position="1"/>
        <end position="29"/>
    </location>
</feature>
<proteinExistence type="predicted"/>
<evidence type="ECO:0000313" key="2">
    <source>
        <dbReference type="EMBL" id="PVX84438.1"/>
    </source>
</evidence>
<feature type="chain" id="PRO_5045343697" evidence="1">
    <location>
        <begin position="30"/>
        <end position="127"/>
    </location>
</feature>
<keyword evidence="3" id="KW-1185">Reference proteome</keyword>
<dbReference type="EMBL" id="QEOB01000005">
    <property type="protein sequence ID" value="PVX84438.1"/>
    <property type="molecule type" value="Genomic_DNA"/>
</dbReference>
<sequence>MKIRSYSFVRFSLMACAAALTLGAGVAHAQSQDQMQKLAKSGAQFAANNARVASEVCGVDASTVSNYKSNAGKKFSQDRDFAKDWDAGWQNAAQTVNGMRQMKQNNPKEFDQQKAAICGDLQQQMKS</sequence>
<evidence type="ECO:0000256" key="1">
    <source>
        <dbReference type="SAM" id="SignalP"/>
    </source>
</evidence>
<evidence type="ECO:0000313" key="3">
    <source>
        <dbReference type="Proteomes" id="UP000245712"/>
    </source>
</evidence>
<reference evidence="2 3" key="1">
    <citation type="submission" date="2018-05" db="EMBL/GenBank/DDBJ databases">
        <title>Genomic Encyclopedia of Type Strains, Phase IV (KMG-V): Genome sequencing to study the core and pangenomes of soil and plant-associated prokaryotes.</title>
        <authorList>
            <person name="Whitman W."/>
        </authorList>
    </citation>
    <scope>NUCLEOTIDE SEQUENCE [LARGE SCALE GENOMIC DNA]</scope>
    <source>
        <strain evidence="2 3">SCZa-39</strain>
    </source>
</reference>
<dbReference type="Proteomes" id="UP000245712">
    <property type="component" value="Unassembled WGS sequence"/>
</dbReference>
<dbReference type="RefSeq" id="WP_133254483.1">
    <property type="nucleotide sequence ID" value="NZ_CAJZAT010000035.1"/>
</dbReference>
<keyword evidence="1" id="KW-0732">Signal</keyword>
<gene>
    <name evidence="2" type="ORF">C7402_105279</name>
</gene>
<name>A0ABX5KPM6_9BURK</name>
<accession>A0ABX5KPM6</accession>
<protein>
    <submittedName>
        <fullName evidence="2">Uncharacterized protein</fullName>
    </submittedName>
</protein>
<comment type="caution">
    <text evidence="2">The sequence shown here is derived from an EMBL/GenBank/DDBJ whole genome shotgun (WGS) entry which is preliminary data.</text>
</comment>